<sequence>MLSLALASVACSPAPTPTSEETAAGEPAAAAQVEAETPAPAKTGGPSIASPNDTFEFGSLRPGETVTHVFTIENHGDADLHIDGVRRT</sequence>
<dbReference type="Gene3D" id="2.60.40.10">
    <property type="entry name" value="Immunoglobulins"/>
    <property type="match status" value="1"/>
</dbReference>
<keyword evidence="3" id="KW-1185">Reference proteome</keyword>
<dbReference type="EMBL" id="ABCS01000191">
    <property type="protein sequence ID" value="EDM73671.1"/>
    <property type="molecule type" value="Genomic_DNA"/>
</dbReference>
<comment type="caution">
    <text evidence="2">The sequence shown here is derived from an EMBL/GenBank/DDBJ whole genome shotgun (WGS) entry which is preliminary data.</text>
</comment>
<dbReference type="Proteomes" id="UP000005801">
    <property type="component" value="Unassembled WGS sequence"/>
</dbReference>
<name>A6GKD3_9BACT</name>
<accession>A6GKD3</accession>
<reference evidence="2 3" key="1">
    <citation type="submission" date="2007-06" db="EMBL/GenBank/DDBJ databases">
        <authorList>
            <person name="Shimkets L."/>
            <person name="Ferriera S."/>
            <person name="Johnson J."/>
            <person name="Kravitz S."/>
            <person name="Beeson K."/>
            <person name="Sutton G."/>
            <person name="Rogers Y.-H."/>
            <person name="Friedman R."/>
            <person name="Frazier M."/>
            <person name="Venter J.C."/>
        </authorList>
    </citation>
    <scope>NUCLEOTIDE SEQUENCE [LARGE SCALE GENOMIC DNA]</scope>
    <source>
        <strain evidence="2 3">SIR-1</strain>
    </source>
</reference>
<feature type="compositionally biased region" description="Low complexity" evidence="1">
    <location>
        <begin position="17"/>
        <end position="41"/>
    </location>
</feature>
<proteinExistence type="predicted"/>
<feature type="region of interest" description="Disordered" evidence="1">
    <location>
        <begin position="11"/>
        <end position="55"/>
    </location>
</feature>
<evidence type="ECO:0008006" key="4">
    <source>
        <dbReference type="Google" id="ProtNLM"/>
    </source>
</evidence>
<evidence type="ECO:0000256" key="1">
    <source>
        <dbReference type="SAM" id="MobiDB-lite"/>
    </source>
</evidence>
<organism evidence="2 3">
    <name type="scientific">Plesiocystis pacifica SIR-1</name>
    <dbReference type="NCBI Taxonomy" id="391625"/>
    <lineage>
        <taxon>Bacteria</taxon>
        <taxon>Pseudomonadati</taxon>
        <taxon>Myxococcota</taxon>
        <taxon>Polyangia</taxon>
        <taxon>Nannocystales</taxon>
        <taxon>Nannocystaceae</taxon>
        <taxon>Plesiocystis</taxon>
    </lineage>
</organism>
<protein>
    <recommendedName>
        <fullName evidence="4">DUF1573 domain-containing protein</fullName>
    </recommendedName>
</protein>
<dbReference type="STRING" id="391625.PPSIR1_02713"/>
<evidence type="ECO:0000313" key="3">
    <source>
        <dbReference type="Proteomes" id="UP000005801"/>
    </source>
</evidence>
<gene>
    <name evidence="2" type="ORF">PPSIR1_02713</name>
</gene>
<dbReference type="InterPro" id="IPR013783">
    <property type="entry name" value="Ig-like_fold"/>
</dbReference>
<evidence type="ECO:0000313" key="2">
    <source>
        <dbReference type="EMBL" id="EDM73671.1"/>
    </source>
</evidence>
<dbReference type="AlphaFoldDB" id="A6GKD3"/>